<sequence length="287" mass="31702">MIHNPFPQIHKVAVAPFFNLSTEPTLDGRQVAIAYYNELQEIPGFEVIPVGVVERAMTIHRISLNSAADARRLAQVLGADAVVVGAVTEYSPYYPPRCGLQVEWYAANPGFHPVPPGYGLPWGTDEERHIPRRLLLEAQIAYARGALSEATPQCDAATATAWSSSGEKAPATPDSGVSRSASGGTENEISPEKLVPQATPANPPCIPTNEPFLVHTRVYNGGDERFTRLLQEYARFRHDAQLSGWQPYLAKSEEFLRFCCRLHIWEMLTARGGADEIEVTWRPPVVR</sequence>
<feature type="region of interest" description="Disordered" evidence="1">
    <location>
        <begin position="158"/>
        <end position="202"/>
    </location>
</feature>
<dbReference type="AlphaFoldDB" id="A0A286RBJ9"/>
<evidence type="ECO:0000313" key="2">
    <source>
        <dbReference type="EMBL" id="ASV73344.1"/>
    </source>
</evidence>
<dbReference type="EMBL" id="CP018477">
    <property type="protein sequence ID" value="ASV73344.1"/>
    <property type="molecule type" value="Genomic_DNA"/>
</dbReference>
<dbReference type="Gene3D" id="3.40.50.10610">
    <property type="entry name" value="ABC-type transport auxiliary lipoprotein component"/>
    <property type="match status" value="1"/>
</dbReference>
<evidence type="ECO:0000256" key="1">
    <source>
        <dbReference type="SAM" id="MobiDB-lite"/>
    </source>
</evidence>
<keyword evidence="3" id="KW-1185">Reference proteome</keyword>
<feature type="compositionally biased region" description="Polar residues" evidence="1">
    <location>
        <begin position="175"/>
        <end position="188"/>
    </location>
</feature>
<organism evidence="2 3">
    <name type="scientific">Thermogutta terrifontis</name>
    <dbReference type="NCBI Taxonomy" id="1331910"/>
    <lineage>
        <taxon>Bacteria</taxon>
        <taxon>Pseudomonadati</taxon>
        <taxon>Planctomycetota</taxon>
        <taxon>Planctomycetia</taxon>
        <taxon>Pirellulales</taxon>
        <taxon>Thermoguttaceae</taxon>
        <taxon>Thermogutta</taxon>
    </lineage>
</organism>
<protein>
    <submittedName>
        <fullName evidence="2">Uncharacterized protein</fullName>
    </submittedName>
</protein>
<accession>A0A286RBJ9</accession>
<evidence type="ECO:0000313" key="3">
    <source>
        <dbReference type="Proteomes" id="UP000215086"/>
    </source>
</evidence>
<proteinExistence type="predicted"/>
<dbReference type="KEGG" id="ttf:THTE_0742"/>
<reference evidence="2 3" key="1">
    <citation type="journal article" name="Front. Microbiol.">
        <title>Sugar Metabolism of the First Thermophilic Planctomycete Thermogutta terrifontis: Comparative Genomic and Transcriptomic Approaches.</title>
        <authorList>
            <person name="Elcheninov A.G."/>
            <person name="Menzel P."/>
            <person name="Gudbergsdottir S.R."/>
            <person name="Slesarev A.I."/>
            <person name="Kadnikov V.V."/>
            <person name="Krogh A."/>
            <person name="Bonch-Osmolovskaya E.A."/>
            <person name="Peng X."/>
            <person name="Kublanov I.V."/>
        </authorList>
    </citation>
    <scope>NUCLEOTIDE SEQUENCE [LARGE SCALE GENOMIC DNA]</scope>
    <source>
        <strain evidence="2 3">R1</strain>
    </source>
</reference>
<dbReference type="Proteomes" id="UP000215086">
    <property type="component" value="Chromosome"/>
</dbReference>
<gene>
    <name evidence="2" type="ORF">THTE_0742</name>
</gene>
<name>A0A286RBJ9_9BACT</name>